<organism evidence="2 3">
    <name type="scientific">Agromyces larvae</name>
    <dbReference type="NCBI Taxonomy" id="2929802"/>
    <lineage>
        <taxon>Bacteria</taxon>
        <taxon>Bacillati</taxon>
        <taxon>Actinomycetota</taxon>
        <taxon>Actinomycetes</taxon>
        <taxon>Micrococcales</taxon>
        <taxon>Microbacteriaceae</taxon>
        <taxon>Agromyces</taxon>
    </lineage>
</organism>
<evidence type="ECO:0008006" key="4">
    <source>
        <dbReference type="Google" id="ProtNLM"/>
    </source>
</evidence>
<keyword evidence="3" id="KW-1185">Reference proteome</keyword>
<evidence type="ECO:0000313" key="2">
    <source>
        <dbReference type="EMBL" id="UOE42779.1"/>
    </source>
</evidence>
<dbReference type="Proteomes" id="UP000832097">
    <property type="component" value="Chromosome"/>
</dbReference>
<proteinExistence type="predicted"/>
<keyword evidence="1" id="KW-0472">Membrane</keyword>
<dbReference type="RefSeq" id="WP_243553711.1">
    <property type="nucleotide sequence ID" value="NZ_CP094528.1"/>
</dbReference>
<keyword evidence="1" id="KW-1133">Transmembrane helix</keyword>
<feature type="transmembrane region" description="Helical" evidence="1">
    <location>
        <begin position="131"/>
        <end position="155"/>
    </location>
</feature>
<gene>
    <name evidence="2" type="ORF">MTO99_11310</name>
</gene>
<dbReference type="EMBL" id="CP094528">
    <property type="protein sequence ID" value="UOE42779.1"/>
    <property type="molecule type" value="Genomic_DNA"/>
</dbReference>
<evidence type="ECO:0000256" key="1">
    <source>
        <dbReference type="SAM" id="Phobius"/>
    </source>
</evidence>
<accession>A0ABY4BVJ9</accession>
<protein>
    <recommendedName>
        <fullName evidence="4">MFS transporter</fullName>
    </recommendedName>
</protein>
<feature type="transmembrane region" description="Helical" evidence="1">
    <location>
        <begin position="37"/>
        <end position="54"/>
    </location>
</feature>
<keyword evidence="1" id="KW-0812">Transmembrane</keyword>
<sequence length="208" mass="20762">MMTRGARAVRGTAVAGFAAFVAALAHTAGGGAAPGPVAIGLALAFSAPLAMLLAGARARTLATAVSALVTQALLHLVFAIGIGAADAPGPVTSAAHLSHVVHPGHTGSLGALGSAQPLVDHGGVAMPFTHLVAAALTVAFLVIADDVFAAFARLARGILARLSRMRIPLADLPAAPRVRAERPLATPVVLRLVDALRYRGPPAASVAR</sequence>
<evidence type="ECO:0000313" key="3">
    <source>
        <dbReference type="Proteomes" id="UP000832097"/>
    </source>
</evidence>
<reference evidence="2 3" key="1">
    <citation type="submission" date="2022-03" db="EMBL/GenBank/DDBJ databases">
        <title>Mucilaginibacter sp. isolated from the gut of Protaetia brevitarsis seulensis larvae.</title>
        <authorList>
            <person name="Won M."/>
            <person name="Kim S.-J."/>
            <person name="Kwon S.-W."/>
        </authorList>
    </citation>
    <scope>NUCLEOTIDE SEQUENCE [LARGE SCALE GENOMIC DNA]</scope>
    <source>
        <strain evidence="2 3">CFWR-12</strain>
    </source>
</reference>
<name>A0ABY4BVJ9_9MICO</name>
<feature type="transmembrane region" description="Helical" evidence="1">
    <location>
        <begin position="61"/>
        <end position="85"/>
    </location>
</feature>